<dbReference type="Proteomes" id="UP001241377">
    <property type="component" value="Unassembled WGS sequence"/>
</dbReference>
<accession>A0ACC2V3S9</accession>
<gene>
    <name evidence="1" type="ORF">QFC19_008433</name>
</gene>
<dbReference type="EMBL" id="JASBWR010000126">
    <property type="protein sequence ID" value="KAJ9093227.1"/>
    <property type="molecule type" value="Genomic_DNA"/>
</dbReference>
<keyword evidence="2" id="KW-1185">Reference proteome</keyword>
<reference evidence="1" key="1">
    <citation type="submission" date="2023-04" db="EMBL/GenBank/DDBJ databases">
        <title>Draft Genome sequencing of Naganishia species isolated from polar environments using Oxford Nanopore Technology.</title>
        <authorList>
            <person name="Leo P."/>
            <person name="Venkateswaran K."/>
        </authorList>
    </citation>
    <scope>NUCLEOTIDE SEQUENCE</scope>
    <source>
        <strain evidence="1">MNA-CCFEE 5261</strain>
    </source>
</reference>
<protein>
    <submittedName>
        <fullName evidence="1">Uncharacterized protein</fullName>
    </submittedName>
</protein>
<sequence>MESNSFKIEITQWGEGIPPAVPSGYEEPSPELDQNASTSQREENDLPEVDEGVASSIRKKESVRSVSILCTRQDTPYDNWRQDFRKSIKEKLDEYARTLVHPNRQSPRNHDESNASDQLDQSHTFVEKDEPPPLSAEDLLRDWGVIEMEDVCWDIVVEEIRPHLQKNPTDSDMRDGAKEQLEGVLNWELKELTSIRSQIETALLSASFEEVQESDQKLLTEVVNTITSLEEILTARSTITQTEDGDDSTLKRSGDTLDKKSYYVAESHIPSATPIVGSHTESKRRRGSE</sequence>
<proteinExistence type="predicted"/>
<comment type="caution">
    <text evidence="1">The sequence shown here is derived from an EMBL/GenBank/DDBJ whole genome shotgun (WGS) entry which is preliminary data.</text>
</comment>
<evidence type="ECO:0000313" key="1">
    <source>
        <dbReference type="EMBL" id="KAJ9093227.1"/>
    </source>
</evidence>
<name>A0ACC2V3S9_9TREE</name>
<evidence type="ECO:0000313" key="2">
    <source>
        <dbReference type="Proteomes" id="UP001241377"/>
    </source>
</evidence>
<organism evidence="1 2">
    <name type="scientific">Naganishia cerealis</name>
    <dbReference type="NCBI Taxonomy" id="610337"/>
    <lineage>
        <taxon>Eukaryota</taxon>
        <taxon>Fungi</taxon>
        <taxon>Dikarya</taxon>
        <taxon>Basidiomycota</taxon>
        <taxon>Agaricomycotina</taxon>
        <taxon>Tremellomycetes</taxon>
        <taxon>Filobasidiales</taxon>
        <taxon>Filobasidiaceae</taxon>
        <taxon>Naganishia</taxon>
    </lineage>
</organism>